<dbReference type="EMBL" id="JAHQIW010005527">
    <property type="protein sequence ID" value="KAJ1366311.1"/>
    <property type="molecule type" value="Genomic_DNA"/>
</dbReference>
<protein>
    <submittedName>
        <fullName evidence="1">Uncharacterized protein</fullName>
    </submittedName>
</protein>
<name>A0AAD5QYW6_PARTN</name>
<organism evidence="1 2">
    <name type="scientific">Parelaphostrongylus tenuis</name>
    <name type="common">Meningeal worm</name>
    <dbReference type="NCBI Taxonomy" id="148309"/>
    <lineage>
        <taxon>Eukaryota</taxon>
        <taxon>Metazoa</taxon>
        <taxon>Ecdysozoa</taxon>
        <taxon>Nematoda</taxon>
        <taxon>Chromadorea</taxon>
        <taxon>Rhabditida</taxon>
        <taxon>Rhabditina</taxon>
        <taxon>Rhabditomorpha</taxon>
        <taxon>Strongyloidea</taxon>
        <taxon>Metastrongylidae</taxon>
        <taxon>Parelaphostrongylus</taxon>
    </lineage>
</organism>
<dbReference type="AlphaFoldDB" id="A0AAD5QYW6"/>
<evidence type="ECO:0000313" key="1">
    <source>
        <dbReference type="EMBL" id="KAJ1366311.1"/>
    </source>
</evidence>
<keyword evidence="2" id="KW-1185">Reference proteome</keyword>
<evidence type="ECO:0000313" key="2">
    <source>
        <dbReference type="Proteomes" id="UP001196413"/>
    </source>
</evidence>
<gene>
    <name evidence="1" type="ORF">KIN20_026942</name>
</gene>
<accession>A0AAD5QYW6</accession>
<sequence>MVYTETLDVFVRVPGIATSKKGAQDFVQRLVMQTVFDALERQARNALLPDGVISTILNQLTVSIIYEPLHCKNVILSRTEKFDLEPPHCLISNNKVVGSCSERSIVAKRCVKFVQVPNEHLSFSGTLLTTNIVMANWSREMWQSVVDRALQMLISGPYGSNFLRATSTVNGN</sequence>
<proteinExistence type="predicted"/>
<dbReference type="Proteomes" id="UP001196413">
    <property type="component" value="Unassembled WGS sequence"/>
</dbReference>
<reference evidence="1" key="1">
    <citation type="submission" date="2021-06" db="EMBL/GenBank/DDBJ databases">
        <title>Parelaphostrongylus tenuis whole genome reference sequence.</title>
        <authorList>
            <person name="Garwood T.J."/>
            <person name="Larsen P.A."/>
            <person name="Fountain-Jones N.M."/>
            <person name="Garbe J.R."/>
            <person name="Macchietto M.G."/>
            <person name="Kania S.A."/>
            <person name="Gerhold R.W."/>
            <person name="Richards J.E."/>
            <person name="Wolf T.M."/>
        </authorList>
    </citation>
    <scope>NUCLEOTIDE SEQUENCE</scope>
    <source>
        <strain evidence="1">MNPRO001-30</strain>
        <tissue evidence="1">Meninges</tissue>
    </source>
</reference>
<comment type="caution">
    <text evidence="1">The sequence shown here is derived from an EMBL/GenBank/DDBJ whole genome shotgun (WGS) entry which is preliminary data.</text>
</comment>